<dbReference type="AlphaFoldDB" id="A0A0E0LII8"/>
<proteinExistence type="predicted"/>
<organism evidence="3">
    <name type="scientific">Oryza punctata</name>
    <name type="common">Red rice</name>
    <dbReference type="NCBI Taxonomy" id="4537"/>
    <lineage>
        <taxon>Eukaryota</taxon>
        <taxon>Viridiplantae</taxon>
        <taxon>Streptophyta</taxon>
        <taxon>Embryophyta</taxon>
        <taxon>Tracheophyta</taxon>
        <taxon>Spermatophyta</taxon>
        <taxon>Magnoliopsida</taxon>
        <taxon>Liliopsida</taxon>
        <taxon>Poales</taxon>
        <taxon>Poaceae</taxon>
        <taxon>BOP clade</taxon>
        <taxon>Oryzoideae</taxon>
        <taxon>Oryzeae</taxon>
        <taxon>Oryzinae</taxon>
        <taxon>Oryza</taxon>
    </lineage>
</organism>
<dbReference type="Gramene" id="OPUNC07G07030.1">
    <property type="protein sequence ID" value="OPUNC07G07030.1"/>
    <property type="gene ID" value="OPUNC07G07030"/>
</dbReference>
<feature type="compositionally biased region" description="Basic residues" evidence="1">
    <location>
        <begin position="53"/>
        <end position="63"/>
    </location>
</feature>
<evidence type="ECO:0008006" key="5">
    <source>
        <dbReference type="Google" id="ProtNLM"/>
    </source>
</evidence>
<feature type="compositionally biased region" description="Low complexity" evidence="1">
    <location>
        <begin position="36"/>
        <end position="46"/>
    </location>
</feature>
<sequence length="70" mass="7385">MEIIFIFAFLAIAACSASTQFMFLVKFIGNISCSRISSRNNSGNANDVSTRPPKARGKGKGKKGSVAASI</sequence>
<keyword evidence="4" id="KW-1185">Reference proteome</keyword>
<evidence type="ECO:0000256" key="2">
    <source>
        <dbReference type="SAM" id="SignalP"/>
    </source>
</evidence>
<evidence type="ECO:0000313" key="3">
    <source>
        <dbReference type="EnsemblPlants" id="OPUNC07G07030.1"/>
    </source>
</evidence>
<protein>
    <recommendedName>
        <fullName evidence="5">Secreted protein</fullName>
    </recommendedName>
</protein>
<evidence type="ECO:0000256" key="1">
    <source>
        <dbReference type="SAM" id="MobiDB-lite"/>
    </source>
</evidence>
<dbReference type="HOGENOM" id="CLU_2762221_0_0_1"/>
<dbReference type="Proteomes" id="UP000026962">
    <property type="component" value="Chromosome 7"/>
</dbReference>
<feature type="region of interest" description="Disordered" evidence="1">
    <location>
        <begin position="36"/>
        <end position="70"/>
    </location>
</feature>
<evidence type="ECO:0000313" key="4">
    <source>
        <dbReference type="Proteomes" id="UP000026962"/>
    </source>
</evidence>
<name>A0A0E0LII8_ORYPU</name>
<accession>A0A0E0LII8</accession>
<dbReference type="EnsemblPlants" id="OPUNC07G07030.1">
    <property type="protein sequence ID" value="OPUNC07G07030.1"/>
    <property type="gene ID" value="OPUNC07G07030"/>
</dbReference>
<reference evidence="3" key="2">
    <citation type="submission" date="2018-05" db="EMBL/GenBank/DDBJ databases">
        <title>OpunRS2 (Oryza punctata Reference Sequence Version 2).</title>
        <authorList>
            <person name="Zhang J."/>
            <person name="Kudrna D."/>
            <person name="Lee S."/>
            <person name="Talag J."/>
            <person name="Welchert J."/>
            <person name="Wing R.A."/>
        </authorList>
    </citation>
    <scope>NUCLEOTIDE SEQUENCE [LARGE SCALE GENOMIC DNA]</scope>
</reference>
<keyword evidence="2" id="KW-0732">Signal</keyword>
<feature type="chain" id="PRO_5002366760" description="Secreted protein" evidence="2">
    <location>
        <begin position="18"/>
        <end position="70"/>
    </location>
</feature>
<feature type="signal peptide" evidence="2">
    <location>
        <begin position="1"/>
        <end position="17"/>
    </location>
</feature>
<reference evidence="3" key="1">
    <citation type="submission" date="2015-04" db="UniProtKB">
        <authorList>
            <consortium name="EnsemblPlants"/>
        </authorList>
    </citation>
    <scope>IDENTIFICATION</scope>
</reference>